<evidence type="ECO:0000256" key="3">
    <source>
        <dbReference type="ARBA" id="ARBA00022964"/>
    </source>
</evidence>
<evidence type="ECO:0000256" key="4">
    <source>
        <dbReference type="ARBA" id="ARBA00023002"/>
    </source>
</evidence>
<accession>A0A0A1UWX2</accession>
<keyword evidence="5" id="KW-0408">Iron</keyword>
<evidence type="ECO:0000313" key="8">
    <source>
        <dbReference type="Proteomes" id="UP000030151"/>
    </source>
</evidence>
<evidence type="ECO:0000313" key="7">
    <source>
        <dbReference type="EMBL" id="EXV02512.1"/>
    </source>
</evidence>
<dbReference type="SMART" id="SM00702">
    <property type="entry name" value="P4Hc"/>
    <property type="match status" value="1"/>
</dbReference>
<feature type="domain" description="Prolyl 4-hydroxylase alpha subunit" evidence="6">
    <location>
        <begin position="57"/>
        <end position="269"/>
    </location>
</feature>
<dbReference type="GO" id="GO:0005783">
    <property type="term" value="C:endoplasmic reticulum"/>
    <property type="evidence" value="ECO:0007669"/>
    <property type="project" value="TreeGrafter"/>
</dbReference>
<dbReference type="GO" id="GO:0031418">
    <property type="term" value="F:L-ascorbic acid binding"/>
    <property type="evidence" value="ECO:0007669"/>
    <property type="project" value="InterPro"/>
</dbReference>
<dbReference type="PANTHER" id="PTHR10869:SF241">
    <property type="entry name" value="FE2OG DIOXYGENASE DOMAIN-CONTAINING PROTEIN"/>
    <property type="match status" value="1"/>
</dbReference>
<organism evidence="7 8">
    <name type="scientific">Metarhizium robertsii</name>
    <dbReference type="NCBI Taxonomy" id="568076"/>
    <lineage>
        <taxon>Eukaryota</taxon>
        <taxon>Fungi</taxon>
        <taxon>Dikarya</taxon>
        <taxon>Ascomycota</taxon>
        <taxon>Pezizomycotina</taxon>
        <taxon>Sordariomycetes</taxon>
        <taxon>Hypocreomycetidae</taxon>
        <taxon>Hypocreales</taxon>
        <taxon>Clavicipitaceae</taxon>
        <taxon>Metarhizium</taxon>
    </lineage>
</organism>
<sequence length="275" mass="30479">MGYASEEEIKAGEPRVVKYTYNDVAIPEDFLAGPPPEPVKMEHVDFASSSIPEYEGKIAVVLDNVLSEPECQQFMELAKEAVPDWSPALINVGGGLESHIPKYRSGSRKVWDHQGMVDSIFNRCLEAPGVKEVLARPPKLDETSDNAAINPEHWELAGLNNRLRILRYTQGEYFKAHDDGSYSPPSENGTRYASFYSIHVYLNSSTMQSPPPEGGCVGGATSFYSEDETRSFDIQAMTGRALIFQQSGLRHSGADVTEGVKYSVRTDVMYRYIGP</sequence>
<keyword evidence="4" id="KW-0560">Oxidoreductase</keyword>
<dbReference type="Pfam" id="PF13640">
    <property type="entry name" value="2OG-FeII_Oxy_3"/>
    <property type="match status" value="1"/>
</dbReference>
<dbReference type="InterPro" id="IPR044862">
    <property type="entry name" value="Pro_4_hyd_alph_FE2OG_OXY"/>
</dbReference>
<evidence type="ECO:0000256" key="5">
    <source>
        <dbReference type="ARBA" id="ARBA00023004"/>
    </source>
</evidence>
<dbReference type="eggNOG" id="ENOG502S24K">
    <property type="taxonomic scope" value="Eukaryota"/>
</dbReference>
<name>A0A0A1UWX2_9HYPO</name>
<evidence type="ECO:0000256" key="1">
    <source>
        <dbReference type="ARBA" id="ARBA00001961"/>
    </source>
</evidence>
<keyword evidence="3" id="KW-0223">Dioxygenase</keyword>
<protein>
    <submittedName>
        <fullName evidence="7">2OG-Fe(II) oxygenase superfamily protein</fullName>
    </submittedName>
</protein>
<evidence type="ECO:0000256" key="2">
    <source>
        <dbReference type="ARBA" id="ARBA00022723"/>
    </source>
</evidence>
<dbReference type="OrthoDB" id="69177at2759"/>
<dbReference type="Proteomes" id="UP000030151">
    <property type="component" value="Unassembled WGS sequence"/>
</dbReference>
<dbReference type="GO" id="GO:0004656">
    <property type="term" value="F:procollagen-proline 4-dioxygenase activity"/>
    <property type="evidence" value="ECO:0007669"/>
    <property type="project" value="TreeGrafter"/>
</dbReference>
<dbReference type="GO" id="GO:0005506">
    <property type="term" value="F:iron ion binding"/>
    <property type="evidence" value="ECO:0007669"/>
    <property type="project" value="InterPro"/>
</dbReference>
<dbReference type="EMBL" id="JELW01000005">
    <property type="protein sequence ID" value="EXV02512.1"/>
    <property type="molecule type" value="Genomic_DNA"/>
</dbReference>
<comment type="caution">
    <text evidence="7">The sequence shown here is derived from an EMBL/GenBank/DDBJ whole genome shotgun (WGS) entry which is preliminary data.</text>
</comment>
<reference evidence="7 8" key="1">
    <citation type="submission" date="2014-02" db="EMBL/GenBank/DDBJ databases">
        <title>The genome sequence of the entomopathogenic fungus Metarhizium robertsii ARSEF 2575.</title>
        <authorList>
            <person name="Giuliano Garisto Donzelli B."/>
            <person name="Roe B.A."/>
            <person name="Macmil S.L."/>
            <person name="Krasnoff S.B."/>
            <person name="Gibson D.M."/>
        </authorList>
    </citation>
    <scope>NUCLEOTIDE SEQUENCE [LARGE SCALE GENOMIC DNA]</scope>
    <source>
        <strain evidence="7 8">ARSEF 2575</strain>
    </source>
</reference>
<dbReference type="AlphaFoldDB" id="A0A0A1UWX2"/>
<comment type="cofactor">
    <cofactor evidence="1">
        <name>L-ascorbate</name>
        <dbReference type="ChEBI" id="CHEBI:38290"/>
    </cofactor>
</comment>
<dbReference type="HOGENOM" id="CLU_041456_2_1_1"/>
<dbReference type="Gene3D" id="2.60.120.620">
    <property type="entry name" value="q2cbj1_9rhob like domain"/>
    <property type="match status" value="1"/>
</dbReference>
<keyword evidence="2" id="KW-0479">Metal-binding</keyword>
<gene>
    <name evidence="7" type="ORF">X797_004644</name>
</gene>
<dbReference type="InterPro" id="IPR045054">
    <property type="entry name" value="P4HA-like"/>
</dbReference>
<dbReference type="PANTHER" id="PTHR10869">
    <property type="entry name" value="PROLYL 4-HYDROXYLASE ALPHA SUBUNIT"/>
    <property type="match status" value="1"/>
</dbReference>
<evidence type="ECO:0000259" key="6">
    <source>
        <dbReference type="SMART" id="SM00702"/>
    </source>
</evidence>
<proteinExistence type="predicted"/>
<dbReference type="InterPro" id="IPR006620">
    <property type="entry name" value="Pro_4_hyd_alph"/>
</dbReference>